<dbReference type="PANTHER" id="PTHR42756:SF1">
    <property type="entry name" value="TRANSCRIPTIONAL REPRESSOR OF EMRAB OPERON"/>
    <property type="match status" value="1"/>
</dbReference>
<evidence type="ECO:0000313" key="6">
    <source>
        <dbReference type="Proteomes" id="UP001597211"/>
    </source>
</evidence>
<evidence type="ECO:0000313" key="5">
    <source>
        <dbReference type="EMBL" id="MFD1182862.1"/>
    </source>
</evidence>
<evidence type="ECO:0000259" key="4">
    <source>
        <dbReference type="PROSITE" id="PS50995"/>
    </source>
</evidence>
<feature type="domain" description="HTH marR-type" evidence="4">
    <location>
        <begin position="4"/>
        <end position="135"/>
    </location>
</feature>
<accession>A0ABW3SF63</accession>
<name>A0ABW3SF63_9BACL</name>
<evidence type="ECO:0000256" key="1">
    <source>
        <dbReference type="ARBA" id="ARBA00023015"/>
    </source>
</evidence>
<reference evidence="6" key="1">
    <citation type="journal article" date="2019" name="Int. J. Syst. Evol. Microbiol.">
        <title>The Global Catalogue of Microorganisms (GCM) 10K type strain sequencing project: providing services to taxonomists for standard genome sequencing and annotation.</title>
        <authorList>
            <consortium name="The Broad Institute Genomics Platform"/>
            <consortium name="The Broad Institute Genome Sequencing Center for Infectious Disease"/>
            <person name="Wu L."/>
            <person name="Ma J."/>
        </authorList>
    </citation>
    <scope>NUCLEOTIDE SEQUENCE [LARGE SCALE GENOMIC DNA]</scope>
    <source>
        <strain evidence="6">CCUG 48216</strain>
    </source>
</reference>
<dbReference type="SUPFAM" id="SSF46785">
    <property type="entry name" value="Winged helix' DNA-binding domain"/>
    <property type="match status" value="1"/>
</dbReference>
<dbReference type="PROSITE" id="PS50995">
    <property type="entry name" value="HTH_MARR_2"/>
    <property type="match status" value="1"/>
</dbReference>
<keyword evidence="1" id="KW-0805">Transcription regulation</keyword>
<dbReference type="InterPro" id="IPR036388">
    <property type="entry name" value="WH-like_DNA-bd_sf"/>
</dbReference>
<dbReference type="Gene3D" id="1.10.10.10">
    <property type="entry name" value="Winged helix-like DNA-binding domain superfamily/Winged helix DNA-binding domain"/>
    <property type="match status" value="1"/>
</dbReference>
<dbReference type="InterPro" id="IPR036390">
    <property type="entry name" value="WH_DNA-bd_sf"/>
</dbReference>
<dbReference type="PANTHER" id="PTHR42756">
    <property type="entry name" value="TRANSCRIPTIONAL REGULATOR, MARR"/>
    <property type="match status" value="1"/>
</dbReference>
<sequence>MENPRELFQIMTRRFGLLNRNCCTVGGCDISLVQSHILYEIDRHHKPSMQQIADTLGTDITTFSRQIQSLMKLNLVEKTTDPDDRRVQTLSLTTEGKYVATTIDTQMNEYLEEVLSFMSDFEKDTVLRSVKLFNEAMAKSSKCCAPVSI</sequence>
<evidence type="ECO:0000256" key="2">
    <source>
        <dbReference type="ARBA" id="ARBA00023125"/>
    </source>
</evidence>
<dbReference type="Pfam" id="PF12802">
    <property type="entry name" value="MarR_2"/>
    <property type="match status" value="1"/>
</dbReference>
<dbReference type="InterPro" id="IPR000835">
    <property type="entry name" value="HTH_MarR-typ"/>
</dbReference>
<keyword evidence="3" id="KW-0804">Transcription</keyword>
<dbReference type="RefSeq" id="WP_240270042.1">
    <property type="nucleotide sequence ID" value="NZ_JAKSXN010000037.1"/>
</dbReference>
<keyword evidence="6" id="KW-1185">Reference proteome</keyword>
<dbReference type="Proteomes" id="UP001597211">
    <property type="component" value="Unassembled WGS sequence"/>
</dbReference>
<gene>
    <name evidence="5" type="ORF">ACFQ2Z_15995</name>
</gene>
<dbReference type="SMART" id="SM00347">
    <property type="entry name" value="HTH_MARR"/>
    <property type="match status" value="1"/>
</dbReference>
<proteinExistence type="predicted"/>
<organism evidence="5 6">
    <name type="scientific">Paenibacillus timonensis</name>
    <dbReference type="NCBI Taxonomy" id="225915"/>
    <lineage>
        <taxon>Bacteria</taxon>
        <taxon>Bacillati</taxon>
        <taxon>Bacillota</taxon>
        <taxon>Bacilli</taxon>
        <taxon>Bacillales</taxon>
        <taxon>Paenibacillaceae</taxon>
        <taxon>Paenibacillus</taxon>
    </lineage>
</organism>
<evidence type="ECO:0000256" key="3">
    <source>
        <dbReference type="ARBA" id="ARBA00023163"/>
    </source>
</evidence>
<protein>
    <submittedName>
        <fullName evidence="5">MarR family winged helix-turn-helix transcriptional regulator</fullName>
    </submittedName>
</protein>
<keyword evidence="2" id="KW-0238">DNA-binding</keyword>
<dbReference type="PRINTS" id="PR00598">
    <property type="entry name" value="HTHMARR"/>
</dbReference>
<dbReference type="EMBL" id="JBHTKZ010000033">
    <property type="protein sequence ID" value="MFD1182862.1"/>
    <property type="molecule type" value="Genomic_DNA"/>
</dbReference>
<comment type="caution">
    <text evidence="5">The sequence shown here is derived from an EMBL/GenBank/DDBJ whole genome shotgun (WGS) entry which is preliminary data.</text>
</comment>